<dbReference type="EMBL" id="OZ034821">
    <property type="protein sequence ID" value="CAL1407563.1"/>
    <property type="molecule type" value="Genomic_DNA"/>
</dbReference>
<dbReference type="Proteomes" id="UP001497516">
    <property type="component" value="Chromosome 8"/>
</dbReference>
<protein>
    <submittedName>
        <fullName evidence="1">Uncharacterized protein</fullName>
    </submittedName>
</protein>
<name>A0AAV2GCK3_9ROSI</name>
<organism evidence="1 2">
    <name type="scientific">Linum trigynum</name>
    <dbReference type="NCBI Taxonomy" id="586398"/>
    <lineage>
        <taxon>Eukaryota</taxon>
        <taxon>Viridiplantae</taxon>
        <taxon>Streptophyta</taxon>
        <taxon>Embryophyta</taxon>
        <taxon>Tracheophyta</taxon>
        <taxon>Spermatophyta</taxon>
        <taxon>Magnoliopsida</taxon>
        <taxon>eudicotyledons</taxon>
        <taxon>Gunneridae</taxon>
        <taxon>Pentapetalae</taxon>
        <taxon>rosids</taxon>
        <taxon>fabids</taxon>
        <taxon>Malpighiales</taxon>
        <taxon>Linaceae</taxon>
        <taxon>Linum</taxon>
    </lineage>
</organism>
<gene>
    <name evidence="1" type="ORF">LTRI10_LOCUS47223</name>
</gene>
<keyword evidence="2" id="KW-1185">Reference proteome</keyword>
<evidence type="ECO:0000313" key="1">
    <source>
        <dbReference type="EMBL" id="CAL1407563.1"/>
    </source>
</evidence>
<dbReference type="AlphaFoldDB" id="A0AAV2GCK3"/>
<evidence type="ECO:0000313" key="2">
    <source>
        <dbReference type="Proteomes" id="UP001497516"/>
    </source>
</evidence>
<reference evidence="1 2" key="1">
    <citation type="submission" date="2024-04" db="EMBL/GenBank/DDBJ databases">
        <authorList>
            <person name="Fracassetti M."/>
        </authorList>
    </citation>
    <scope>NUCLEOTIDE SEQUENCE [LARGE SCALE GENOMIC DNA]</scope>
</reference>
<sequence>MRSSNRRRDEEAIGPPHHCRFMSFILQSPAAEFPDPSPDLPTTRPISPMKSLHQTQTFLVSSVFWSPLPPPSIFPLSPRQLQMNNRKSLHLVRAATMIDGGHNVDCSRNRGGVLAPFDMLTY</sequence>
<accession>A0AAV2GCK3</accession>
<proteinExistence type="predicted"/>